<keyword evidence="4" id="KW-0560">Oxidoreductase</keyword>
<dbReference type="InterPro" id="IPR050641">
    <property type="entry name" value="RIFMO-like"/>
</dbReference>
<evidence type="ECO:0000256" key="2">
    <source>
        <dbReference type="ARBA" id="ARBA00022630"/>
    </source>
</evidence>
<dbReference type="EMBL" id="JAEPRB010000232">
    <property type="protein sequence ID" value="KAG2218390.1"/>
    <property type="molecule type" value="Genomic_DNA"/>
</dbReference>
<dbReference type="AlphaFoldDB" id="A0A8H7VFB4"/>
<organism evidence="6 7">
    <name type="scientific">Circinella minor</name>
    <dbReference type="NCBI Taxonomy" id="1195481"/>
    <lineage>
        <taxon>Eukaryota</taxon>
        <taxon>Fungi</taxon>
        <taxon>Fungi incertae sedis</taxon>
        <taxon>Mucoromycota</taxon>
        <taxon>Mucoromycotina</taxon>
        <taxon>Mucoromycetes</taxon>
        <taxon>Mucorales</taxon>
        <taxon>Lichtheimiaceae</taxon>
        <taxon>Circinella</taxon>
    </lineage>
</organism>
<dbReference type="GO" id="GO:0071949">
    <property type="term" value="F:FAD binding"/>
    <property type="evidence" value="ECO:0007669"/>
    <property type="project" value="InterPro"/>
</dbReference>
<evidence type="ECO:0000256" key="1">
    <source>
        <dbReference type="ARBA" id="ARBA00007801"/>
    </source>
</evidence>
<dbReference type="InterPro" id="IPR038220">
    <property type="entry name" value="PHOX_C_sf"/>
</dbReference>
<dbReference type="PRINTS" id="PR00420">
    <property type="entry name" value="RNGMNOXGNASE"/>
</dbReference>
<dbReference type="Gene3D" id="3.30.9.10">
    <property type="entry name" value="D-Amino Acid Oxidase, subunit A, domain 2"/>
    <property type="match status" value="1"/>
</dbReference>
<feature type="domain" description="FAD-binding" evidence="5">
    <location>
        <begin position="10"/>
        <end position="371"/>
    </location>
</feature>
<gene>
    <name evidence="6" type="ORF">INT45_011578</name>
</gene>
<comment type="caution">
    <text evidence="6">The sequence shown here is derived from an EMBL/GenBank/DDBJ whole genome shotgun (WGS) entry which is preliminary data.</text>
</comment>
<dbReference type="OrthoDB" id="1716816at2759"/>
<evidence type="ECO:0000256" key="3">
    <source>
        <dbReference type="ARBA" id="ARBA00022827"/>
    </source>
</evidence>
<accession>A0A8H7VFB4</accession>
<sequence length="571" mass="63710">MTEETKSKQIDILIVGGGPVGLFAANLAVKSGLTTRIVDIEAEPQHWGRGDWLHGRTLEILDYTGLNTDLLGTGSKVETLAVHHQLPPRNQTATAGRTSIDFVPESIVTKYKHLLCVGQHITESNFQHTLSENGIQIERPVTVTQFTREEGEDYPILATLENKKSHSTEMVRAKYLLGCDGAHSSIRKQIGIEYEGHGSKQNCGVLDALVQTNFPDRKSISFVRGPFGSHACLFPRENNLTRVMVELPSDERDKNQIPLETVQSEARRALLPHRVEFLAVMWWTVYSVGQHVANRYTDKKEDDDDNIIPRVFLCGDACHSQSPTLGQGLNTGIGDVFNLMWKIAMVNAGLAKSSLLSTYETERRPVAQKVIAIDRLVSGNDLKDEPLMSLIQENQKFTTGFGISYATAGTSPLSLRVGDRAPDFKVVAYNTGKKARLYELWHTKNSWCFHLLILAGDLTHTTERVTQALETFKDKKWSWLQIHLITTTTQRGVIDSLPSTTINKQALLIDKINQAQCHHGYNVKDTNAPAAVIVRPDLHIGWIGMLSASMEDWLANEINLDFKGWNVLEAE</sequence>
<keyword evidence="3" id="KW-0274">FAD</keyword>
<proteinExistence type="inferred from homology"/>
<evidence type="ECO:0000313" key="7">
    <source>
        <dbReference type="Proteomes" id="UP000646827"/>
    </source>
</evidence>
<dbReference type="SUPFAM" id="SSF54373">
    <property type="entry name" value="FAD-linked reductases, C-terminal domain"/>
    <property type="match status" value="1"/>
</dbReference>
<dbReference type="Gene3D" id="3.50.50.60">
    <property type="entry name" value="FAD/NAD(P)-binding domain"/>
    <property type="match status" value="1"/>
</dbReference>
<evidence type="ECO:0000256" key="4">
    <source>
        <dbReference type="ARBA" id="ARBA00023002"/>
    </source>
</evidence>
<protein>
    <recommendedName>
        <fullName evidence="5">FAD-binding domain-containing protein</fullName>
    </recommendedName>
</protein>
<comment type="similarity">
    <text evidence="1">Belongs to the PheA/TfdB FAD monooxygenase family.</text>
</comment>
<dbReference type="SUPFAM" id="SSF51905">
    <property type="entry name" value="FAD/NAD(P)-binding domain"/>
    <property type="match status" value="1"/>
</dbReference>
<dbReference type="PANTHER" id="PTHR43004">
    <property type="entry name" value="TRK SYSTEM POTASSIUM UPTAKE PROTEIN"/>
    <property type="match status" value="1"/>
</dbReference>
<keyword evidence="2" id="KW-0285">Flavoprotein</keyword>
<dbReference type="Pfam" id="PF01494">
    <property type="entry name" value="FAD_binding_3"/>
    <property type="match status" value="1"/>
</dbReference>
<evidence type="ECO:0000259" key="5">
    <source>
        <dbReference type="Pfam" id="PF01494"/>
    </source>
</evidence>
<dbReference type="SUPFAM" id="SSF52833">
    <property type="entry name" value="Thioredoxin-like"/>
    <property type="match status" value="1"/>
</dbReference>
<name>A0A8H7VFB4_9FUNG</name>
<dbReference type="Proteomes" id="UP000646827">
    <property type="component" value="Unassembled WGS sequence"/>
</dbReference>
<dbReference type="Gene3D" id="3.40.30.20">
    <property type="match status" value="1"/>
</dbReference>
<dbReference type="InterPro" id="IPR036188">
    <property type="entry name" value="FAD/NAD-bd_sf"/>
</dbReference>
<dbReference type="InterPro" id="IPR002938">
    <property type="entry name" value="FAD-bd"/>
</dbReference>
<keyword evidence="7" id="KW-1185">Reference proteome</keyword>
<evidence type="ECO:0000313" key="6">
    <source>
        <dbReference type="EMBL" id="KAG2218390.1"/>
    </source>
</evidence>
<dbReference type="PANTHER" id="PTHR43004:SF4">
    <property type="entry name" value="FAD-BINDING DOMAIN-CONTAINING PROTEIN"/>
    <property type="match status" value="1"/>
</dbReference>
<dbReference type="GO" id="GO:0016709">
    <property type="term" value="F:oxidoreductase activity, acting on paired donors, with incorporation or reduction of molecular oxygen, NAD(P)H as one donor, and incorporation of one atom of oxygen"/>
    <property type="evidence" value="ECO:0007669"/>
    <property type="project" value="UniProtKB-ARBA"/>
</dbReference>
<dbReference type="InterPro" id="IPR036249">
    <property type="entry name" value="Thioredoxin-like_sf"/>
</dbReference>
<reference evidence="6 7" key="1">
    <citation type="submission" date="2020-12" db="EMBL/GenBank/DDBJ databases">
        <title>Metabolic potential, ecology and presence of endohyphal bacteria is reflected in genomic diversity of Mucoromycotina.</title>
        <authorList>
            <person name="Muszewska A."/>
            <person name="Okrasinska A."/>
            <person name="Steczkiewicz K."/>
            <person name="Drgas O."/>
            <person name="Orlowska M."/>
            <person name="Perlinska-Lenart U."/>
            <person name="Aleksandrzak-Piekarczyk T."/>
            <person name="Szatraj K."/>
            <person name="Zielenkiewicz U."/>
            <person name="Pilsyk S."/>
            <person name="Malc E."/>
            <person name="Mieczkowski P."/>
            <person name="Kruszewska J.S."/>
            <person name="Biernat P."/>
            <person name="Pawlowska J."/>
        </authorList>
    </citation>
    <scope>NUCLEOTIDE SEQUENCE [LARGE SCALE GENOMIC DNA]</scope>
    <source>
        <strain evidence="6 7">CBS 142.35</strain>
    </source>
</reference>